<proteinExistence type="inferred from homology"/>
<dbReference type="PANTHER" id="PTHR30486">
    <property type="entry name" value="TWITCHING MOTILITY PROTEIN PILT"/>
    <property type="match status" value="1"/>
</dbReference>
<dbReference type="Pfam" id="PF00437">
    <property type="entry name" value="T2SSE"/>
    <property type="match status" value="1"/>
</dbReference>
<dbReference type="Proteomes" id="UP000627446">
    <property type="component" value="Unassembled WGS sequence"/>
</dbReference>
<evidence type="ECO:0000256" key="2">
    <source>
        <dbReference type="ARBA" id="ARBA00006611"/>
    </source>
</evidence>
<keyword evidence="7" id="KW-0067">ATP-binding</keyword>
<keyword evidence="5" id="KW-1029">Fimbrium biogenesis</keyword>
<dbReference type="RefSeq" id="WP_186916110.1">
    <property type="nucleotide sequence ID" value="NZ_JACOFZ010000002.1"/>
</dbReference>
<keyword evidence="3" id="KW-0813">Transport</keyword>
<keyword evidence="10" id="KW-1185">Reference proteome</keyword>
<name>A0A923KTL7_9BURK</name>
<evidence type="ECO:0000256" key="1">
    <source>
        <dbReference type="ARBA" id="ARBA00004496"/>
    </source>
</evidence>
<protein>
    <submittedName>
        <fullName evidence="9">Type IV pilus twitching motility protein PilT</fullName>
    </submittedName>
</protein>
<dbReference type="FunFam" id="3.40.50.300:FF:000872">
    <property type="entry name" value="Twitching motility protein PilT"/>
    <property type="match status" value="1"/>
</dbReference>
<dbReference type="InterPro" id="IPR006321">
    <property type="entry name" value="PilT/PilU"/>
</dbReference>
<evidence type="ECO:0000256" key="7">
    <source>
        <dbReference type="ARBA" id="ARBA00022840"/>
    </source>
</evidence>
<feature type="domain" description="Bacterial type II secretion system protein E" evidence="8">
    <location>
        <begin position="193"/>
        <end position="207"/>
    </location>
</feature>
<evidence type="ECO:0000256" key="3">
    <source>
        <dbReference type="ARBA" id="ARBA00022448"/>
    </source>
</evidence>
<keyword evidence="4" id="KW-0963">Cytoplasm</keyword>
<dbReference type="GO" id="GO:0005737">
    <property type="term" value="C:cytoplasm"/>
    <property type="evidence" value="ECO:0007669"/>
    <property type="project" value="UniProtKB-SubCell"/>
</dbReference>
<dbReference type="PANTHER" id="PTHR30486:SF6">
    <property type="entry name" value="TYPE IV PILUS RETRACTATION ATPASE PILT"/>
    <property type="match status" value="1"/>
</dbReference>
<dbReference type="Gene3D" id="3.30.450.90">
    <property type="match status" value="1"/>
</dbReference>
<evidence type="ECO:0000256" key="6">
    <source>
        <dbReference type="ARBA" id="ARBA00022741"/>
    </source>
</evidence>
<evidence type="ECO:0000256" key="5">
    <source>
        <dbReference type="ARBA" id="ARBA00022558"/>
    </source>
</evidence>
<dbReference type="InterPro" id="IPR027417">
    <property type="entry name" value="P-loop_NTPase"/>
</dbReference>
<dbReference type="InterPro" id="IPR001482">
    <property type="entry name" value="T2SS/T4SS_dom"/>
</dbReference>
<dbReference type="GO" id="GO:0016887">
    <property type="term" value="F:ATP hydrolysis activity"/>
    <property type="evidence" value="ECO:0007669"/>
    <property type="project" value="InterPro"/>
</dbReference>
<evidence type="ECO:0000313" key="10">
    <source>
        <dbReference type="Proteomes" id="UP000627446"/>
    </source>
</evidence>
<dbReference type="GO" id="GO:0005524">
    <property type="term" value="F:ATP binding"/>
    <property type="evidence" value="ECO:0007669"/>
    <property type="project" value="UniProtKB-KW"/>
</dbReference>
<gene>
    <name evidence="9" type="ORF">H8K36_08320</name>
</gene>
<dbReference type="NCBIfam" id="TIGR01420">
    <property type="entry name" value="pilT_fam"/>
    <property type="match status" value="1"/>
</dbReference>
<keyword evidence="6" id="KW-0547">Nucleotide-binding</keyword>
<comment type="subcellular location">
    <subcellularLocation>
        <location evidence="1">Cytoplasm</location>
    </subcellularLocation>
</comment>
<dbReference type="EMBL" id="JACOFZ010000002">
    <property type="protein sequence ID" value="MBC3881372.1"/>
    <property type="molecule type" value="Genomic_DNA"/>
</dbReference>
<dbReference type="AlphaFoldDB" id="A0A923KTL7"/>
<evidence type="ECO:0000256" key="4">
    <source>
        <dbReference type="ARBA" id="ARBA00022490"/>
    </source>
</evidence>
<evidence type="ECO:0000259" key="8">
    <source>
        <dbReference type="PROSITE" id="PS00662"/>
    </source>
</evidence>
<dbReference type="CDD" id="cd01131">
    <property type="entry name" value="PilT"/>
    <property type="match status" value="1"/>
</dbReference>
<accession>A0A923KTL7</accession>
<dbReference type="InterPro" id="IPR050921">
    <property type="entry name" value="T4SS_GSP_E_ATPase"/>
</dbReference>
<dbReference type="SUPFAM" id="SSF52540">
    <property type="entry name" value="P-loop containing nucleoside triphosphate hydrolases"/>
    <property type="match status" value="1"/>
</dbReference>
<organism evidence="9 10">
    <name type="scientific">Undibacterium nitidum</name>
    <dbReference type="NCBI Taxonomy" id="2762298"/>
    <lineage>
        <taxon>Bacteria</taxon>
        <taxon>Pseudomonadati</taxon>
        <taxon>Pseudomonadota</taxon>
        <taxon>Betaproteobacteria</taxon>
        <taxon>Burkholderiales</taxon>
        <taxon>Oxalobacteraceae</taxon>
        <taxon>Undibacterium</taxon>
    </lineage>
</organism>
<reference evidence="9" key="1">
    <citation type="submission" date="2020-08" db="EMBL/GenBank/DDBJ databases">
        <title>Novel species isolated from subtropical streams in China.</title>
        <authorList>
            <person name="Lu H."/>
        </authorList>
    </citation>
    <scope>NUCLEOTIDE SEQUENCE</scope>
    <source>
        <strain evidence="9">LX22W</strain>
    </source>
</reference>
<dbReference type="Gene3D" id="3.40.50.300">
    <property type="entry name" value="P-loop containing nucleotide triphosphate hydrolases"/>
    <property type="match status" value="1"/>
</dbReference>
<dbReference type="PROSITE" id="PS00662">
    <property type="entry name" value="T2SP_E"/>
    <property type="match status" value="1"/>
</dbReference>
<dbReference type="FunFam" id="3.30.450.90:FF:000002">
    <property type="entry name" value="Twitching motility protein PilT"/>
    <property type="match status" value="1"/>
</dbReference>
<comment type="similarity">
    <text evidence="2">Belongs to the GSP E family.</text>
</comment>
<evidence type="ECO:0000313" key="9">
    <source>
        <dbReference type="EMBL" id="MBC3881372.1"/>
    </source>
</evidence>
<sequence length="347" mass="38039">MDISELLAFSVKNNASDLHLSSGLPPMIRVHGDVRRINLPPLEHKDVHSLIYDIMNDGQRKQYEENLECDFSFAIPGLARFRVNAFNQERGAAAVMRTIPSKILSLEQLNAPKCFAEFSLKARGLVLVTGPTGSGKSTTLAGMVNHVNENEYGHILTVEDPIEFVHDSKKCLINQREVGPHTHSFSNALRSALREDPDVILVGELRDLETIRLALTAAETGHLVFGTLHTSSAAKTIDRIIDVFPAEEKEMVRAMLSESLQAVISQTLLKTKDGSGRVAAHEIMVGTPAIRNLIREAKIAQMYSAIQTGSNMGMQTLDQNLSDLVRRNVISAATARAAAKIPENFPG</sequence>
<comment type="caution">
    <text evidence="9">The sequence shown here is derived from an EMBL/GenBank/DDBJ whole genome shotgun (WGS) entry which is preliminary data.</text>
</comment>